<comment type="caution">
    <text evidence="2">The sequence shown here is derived from an EMBL/GenBank/DDBJ whole genome shotgun (WGS) entry which is preliminary data.</text>
</comment>
<dbReference type="AlphaFoldDB" id="A0A0W0G8M4"/>
<feature type="compositionally biased region" description="Basic and acidic residues" evidence="1">
    <location>
        <begin position="91"/>
        <end position="100"/>
    </location>
</feature>
<evidence type="ECO:0000313" key="3">
    <source>
        <dbReference type="Proteomes" id="UP000054988"/>
    </source>
</evidence>
<feature type="region of interest" description="Disordered" evidence="1">
    <location>
        <begin position="77"/>
        <end position="113"/>
    </location>
</feature>
<dbReference type="EMBL" id="LATX01000840">
    <property type="protein sequence ID" value="KTB44821.1"/>
    <property type="molecule type" value="Genomic_DNA"/>
</dbReference>
<evidence type="ECO:0000313" key="2">
    <source>
        <dbReference type="EMBL" id="KTB44821.1"/>
    </source>
</evidence>
<proteinExistence type="predicted"/>
<feature type="region of interest" description="Disordered" evidence="1">
    <location>
        <begin position="33"/>
        <end position="57"/>
    </location>
</feature>
<sequence length="198" mass="20869">MSQNLANEKKAAIHISVADVVIEVMNQGVHHKRTSFESASNPDPNSSSPTLFMSPAALSGPGQTSIIDLVLLPPESTAVHPHKSTEAVSDSEQKPRERRPSTSTVRFSAPSASQESLVLEENISTSSPGKETKTFSDIIRHSSSSMYDAVHDAFQSVLGTEKKSIGKLVGASATTFTAQAVSSSNTRSGMGSLGVKDS</sequence>
<name>A0A0W0G8M4_MONRR</name>
<protein>
    <submittedName>
        <fullName evidence="2">Uncharacterized protein</fullName>
    </submittedName>
</protein>
<dbReference type="Proteomes" id="UP000054988">
    <property type="component" value="Unassembled WGS sequence"/>
</dbReference>
<organism evidence="2 3">
    <name type="scientific">Moniliophthora roreri</name>
    <name type="common">Frosty pod rot fungus</name>
    <name type="synonym">Monilia roreri</name>
    <dbReference type="NCBI Taxonomy" id="221103"/>
    <lineage>
        <taxon>Eukaryota</taxon>
        <taxon>Fungi</taxon>
        <taxon>Dikarya</taxon>
        <taxon>Basidiomycota</taxon>
        <taxon>Agaricomycotina</taxon>
        <taxon>Agaricomycetes</taxon>
        <taxon>Agaricomycetidae</taxon>
        <taxon>Agaricales</taxon>
        <taxon>Marasmiineae</taxon>
        <taxon>Marasmiaceae</taxon>
        <taxon>Moniliophthora</taxon>
    </lineage>
</organism>
<feature type="compositionally biased region" description="Low complexity" evidence="1">
    <location>
        <begin position="38"/>
        <end position="49"/>
    </location>
</feature>
<accession>A0A0W0G8M4</accession>
<reference evidence="2 3" key="1">
    <citation type="submission" date="2015-12" db="EMBL/GenBank/DDBJ databases">
        <title>Draft genome sequence of Moniliophthora roreri, the causal agent of frosty pod rot of cacao.</title>
        <authorList>
            <person name="Aime M.C."/>
            <person name="Diaz-Valderrama J.R."/>
            <person name="Kijpornyongpan T."/>
            <person name="Phillips-Mora W."/>
        </authorList>
    </citation>
    <scope>NUCLEOTIDE SEQUENCE [LARGE SCALE GENOMIC DNA]</scope>
    <source>
        <strain evidence="2 3">MCA 2952</strain>
    </source>
</reference>
<evidence type="ECO:0000256" key="1">
    <source>
        <dbReference type="SAM" id="MobiDB-lite"/>
    </source>
</evidence>
<gene>
    <name evidence="2" type="ORF">WG66_2603</name>
</gene>
<feature type="compositionally biased region" description="Polar residues" evidence="1">
    <location>
        <begin position="101"/>
        <end position="113"/>
    </location>
</feature>